<name>E9HTX4_DAPPU</name>
<dbReference type="PANTHER" id="PTHR33053">
    <property type="entry name" value="PROTEIN, PUTATIVE-RELATED"/>
    <property type="match status" value="1"/>
</dbReference>
<dbReference type="Proteomes" id="UP000000305">
    <property type="component" value="Unassembled WGS sequence"/>
</dbReference>
<dbReference type="KEGG" id="dpx:DAPPUDRAFT_304238"/>
<evidence type="ECO:0000313" key="3">
    <source>
        <dbReference type="Proteomes" id="UP000000305"/>
    </source>
</evidence>
<dbReference type="AlphaFoldDB" id="E9HTX4"/>
<sequence>MSNVLRVSKKVVGIRQTRNRLNAKLLTTENEELETFFSQERVNDKSTTSEIETAYIHDDPQEIFDEDILSSAIGDLNFEEPDSDVEFDDTQSQAAEESDDDSCSTQVPYIHVSSLLKVLHKDAGLTYLPLDSRTLLKSLRGKLLFEDMHPGKYRHFDLEASLVRFLVALQSKGIKIPSEIKLLFNADGLPLSKSGSNEFWPILVRIQGYDFVFAAGIYQGRGKPADVNVYLKFFAADIHQLRRSRLQFEGQTITVSVCGMSSDAPATAYILNIKGHNAFHGCRICTTRGSWTPTISKRTNARSGGRVTFPEINAPLRSDSSFRKRENIQHHNKNQIRSVVEDIIDDLTADVHLDYMHLVCIGCFKKLLNVFFCHPFDNIRLSPASLLAISAFREHVRQYIPSDFARKPRSAKDLPRWKATELRLDLLYLCPVIYKCFITKNSYDHLMLLHVSIRLLLERDSCQADADYANELLRLFVQVSSQLYGPAFVTFNIHSLIHLAKGVKKHGSFEDTSAFCFENKLQVYKNMVRPCGRSLEQLVRRIDQECKISVLSVTSRVSSAAQKPLVLKMLNFCGPILPGLLSGKQYKQLVLENTILTNSLPDNCVIIEGNHVVLIANFVWEYEKLYVIGRRYLHQENYFSYPLPSSNIYEIVVSQLSHTLESFEFCEVKYKCIRIPTFFPETGSYFVSKLLNLNIN</sequence>
<dbReference type="OrthoDB" id="6348118at2759"/>
<organism evidence="2 3">
    <name type="scientific">Daphnia pulex</name>
    <name type="common">Water flea</name>
    <dbReference type="NCBI Taxonomy" id="6669"/>
    <lineage>
        <taxon>Eukaryota</taxon>
        <taxon>Metazoa</taxon>
        <taxon>Ecdysozoa</taxon>
        <taxon>Arthropoda</taxon>
        <taxon>Crustacea</taxon>
        <taxon>Branchiopoda</taxon>
        <taxon>Diplostraca</taxon>
        <taxon>Cladocera</taxon>
        <taxon>Anomopoda</taxon>
        <taxon>Daphniidae</taxon>
        <taxon>Daphnia</taxon>
    </lineage>
</organism>
<proteinExistence type="predicted"/>
<evidence type="ECO:0000256" key="1">
    <source>
        <dbReference type="SAM" id="MobiDB-lite"/>
    </source>
</evidence>
<dbReference type="HOGENOM" id="CLU_004416_4_1_1"/>
<accession>E9HTX4</accession>
<dbReference type="PANTHER" id="PTHR33053:SF9">
    <property type="entry name" value="AGAP000105-PA"/>
    <property type="match status" value="1"/>
</dbReference>
<feature type="region of interest" description="Disordered" evidence="1">
    <location>
        <begin position="83"/>
        <end position="103"/>
    </location>
</feature>
<dbReference type="STRING" id="6669.E9HTX4"/>
<dbReference type="OMA" id="KLYMPCE"/>
<reference evidence="2 3" key="1">
    <citation type="journal article" date="2011" name="Science">
        <title>The ecoresponsive genome of Daphnia pulex.</title>
        <authorList>
            <person name="Colbourne J.K."/>
            <person name="Pfrender M.E."/>
            <person name="Gilbert D."/>
            <person name="Thomas W.K."/>
            <person name="Tucker A."/>
            <person name="Oakley T.H."/>
            <person name="Tokishita S."/>
            <person name="Aerts A."/>
            <person name="Arnold G.J."/>
            <person name="Basu M.K."/>
            <person name="Bauer D.J."/>
            <person name="Caceres C.E."/>
            <person name="Carmel L."/>
            <person name="Casola C."/>
            <person name="Choi J.H."/>
            <person name="Detter J.C."/>
            <person name="Dong Q."/>
            <person name="Dusheyko S."/>
            <person name="Eads B.D."/>
            <person name="Frohlich T."/>
            <person name="Geiler-Samerotte K.A."/>
            <person name="Gerlach D."/>
            <person name="Hatcher P."/>
            <person name="Jogdeo S."/>
            <person name="Krijgsveld J."/>
            <person name="Kriventseva E.V."/>
            <person name="Kultz D."/>
            <person name="Laforsch C."/>
            <person name="Lindquist E."/>
            <person name="Lopez J."/>
            <person name="Manak J.R."/>
            <person name="Muller J."/>
            <person name="Pangilinan J."/>
            <person name="Patwardhan R.P."/>
            <person name="Pitluck S."/>
            <person name="Pritham E.J."/>
            <person name="Rechtsteiner A."/>
            <person name="Rho M."/>
            <person name="Rogozin I.B."/>
            <person name="Sakarya O."/>
            <person name="Salamov A."/>
            <person name="Schaack S."/>
            <person name="Shapiro H."/>
            <person name="Shiga Y."/>
            <person name="Skalitzky C."/>
            <person name="Smith Z."/>
            <person name="Souvorov A."/>
            <person name="Sung W."/>
            <person name="Tang Z."/>
            <person name="Tsuchiya D."/>
            <person name="Tu H."/>
            <person name="Vos H."/>
            <person name="Wang M."/>
            <person name="Wolf Y.I."/>
            <person name="Yamagata H."/>
            <person name="Yamada T."/>
            <person name="Ye Y."/>
            <person name="Shaw J.R."/>
            <person name="Andrews J."/>
            <person name="Crease T.J."/>
            <person name="Tang H."/>
            <person name="Lucas S.M."/>
            <person name="Robertson H.M."/>
            <person name="Bork P."/>
            <person name="Koonin E.V."/>
            <person name="Zdobnov E.M."/>
            <person name="Grigoriev I.V."/>
            <person name="Lynch M."/>
            <person name="Boore J.L."/>
        </authorList>
    </citation>
    <scope>NUCLEOTIDE SEQUENCE [LARGE SCALE GENOMIC DNA]</scope>
</reference>
<dbReference type="EMBL" id="GL732789">
    <property type="protein sequence ID" value="EFX64803.1"/>
    <property type="molecule type" value="Genomic_DNA"/>
</dbReference>
<evidence type="ECO:0000313" key="2">
    <source>
        <dbReference type="EMBL" id="EFX64803.1"/>
    </source>
</evidence>
<dbReference type="PhylomeDB" id="E9HTX4"/>
<protein>
    <recommendedName>
        <fullName evidence="4">DUF4218 domain-containing protein</fullName>
    </recommendedName>
</protein>
<evidence type="ECO:0008006" key="4">
    <source>
        <dbReference type="Google" id="ProtNLM"/>
    </source>
</evidence>
<gene>
    <name evidence="2" type="ORF">DAPPUDRAFT_304238</name>
</gene>
<keyword evidence="3" id="KW-1185">Reference proteome</keyword>
<dbReference type="InParanoid" id="E9HTX4"/>